<feature type="compositionally biased region" description="Polar residues" evidence="1">
    <location>
        <begin position="390"/>
        <end position="399"/>
    </location>
</feature>
<reference evidence="2" key="1">
    <citation type="submission" date="2021-02" db="EMBL/GenBank/DDBJ databases">
        <authorList>
            <person name="Dougan E. K."/>
            <person name="Rhodes N."/>
            <person name="Thang M."/>
            <person name="Chan C."/>
        </authorList>
    </citation>
    <scope>NUCLEOTIDE SEQUENCE</scope>
</reference>
<feature type="region of interest" description="Disordered" evidence="1">
    <location>
        <begin position="390"/>
        <end position="414"/>
    </location>
</feature>
<organism evidence="2 3">
    <name type="scientific">Polarella glacialis</name>
    <name type="common">Dinoflagellate</name>
    <dbReference type="NCBI Taxonomy" id="89957"/>
    <lineage>
        <taxon>Eukaryota</taxon>
        <taxon>Sar</taxon>
        <taxon>Alveolata</taxon>
        <taxon>Dinophyceae</taxon>
        <taxon>Suessiales</taxon>
        <taxon>Suessiaceae</taxon>
        <taxon>Polarella</taxon>
    </lineage>
</organism>
<feature type="compositionally biased region" description="Basic and acidic residues" evidence="1">
    <location>
        <begin position="49"/>
        <end position="73"/>
    </location>
</feature>
<feature type="region of interest" description="Disordered" evidence="1">
    <location>
        <begin position="1"/>
        <end position="111"/>
    </location>
</feature>
<dbReference type="InterPro" id="IPR054220">
    <property type="entry name" value="DUF6940"/>
</dbReference>
<sequence length="414" mass="47062">MSVQRLLRSMASQPESSERASAQVGAQQRQTSGPTGERPHQSRIVLPRLPEETQPEHSGEPEHRNPMTADRRMRVTPGRVQEQQPLAPERNRMERQQNRQQIRMPQHTRQPQQVHNILPPVQHYPMALADSRCESPEVLKADIQKAPDAFQQHEQHSLRSEKALQTIVSEEDWSLGFRPLRISFMENWNFFIWSRALELLQDTKQNGPGARLRQALTAVLRNRAPFEDFSLDFSPVSHHGNERFELVVQKRRRSPGPILYPDCLHFAEHLTHSFDSQNAVTTFECPGSGRIFIAPTDSLSKSEYSSAAHYENLASFLRSEIVPESQKDKLWLELGGQVSRALASQAGSVWVSNERGNGDEQLSTWAALIVSRDCRYVIWMPFRKPGESASELQTSTLAEQSERRLSQSRAIGGG</sequence>
<dbReference type="EMBL" id="CAJNNV010004463">
    <property type="protein sequence ID" value="CAE8590785.1"/>
    <property type="molecule type" value="Genomic_DNA"/>
</dbReference>
<dbReference type="AlphaFoldDB" id="A0A813DYM8"/>
<accession>A0A813DYM8</accession>
<keyword evidence="3" id="KW-1185">Reference proteome</keyword>
<gene>
    <name evidence="2" type="ORF">PGLA1383_LOCUS9499</name>
</gene>
<feature type="compositionally biased region" description="Polar residues" evidence="1">
    <location>
        <begin position="24"/>
        <end position="34"/>
    </location>
</feature>
<evidence type="ECO:0000313" key="3">
    <source>
        <dbReference type="Proteomes" id="UP000654075"/>
    </source>
</evidence>
<evidence type="ECO:0000256" key="1">
    <source>
        <dbReference type="SAM" id="MobiDB-lite"/>
    </source>
</evidence>
<dbReference type="Pfam" id="PF22086">
    <property type="entry name" value="DUF6940"/>
    <property type="match status" value="1"/>
</dbReference>
<proteinExistence type="predicted"/>
<name>A0A813DYM8_POLGL</name>
<protein>
    <submittedName>
        <fullName evidence="2">Uncharacterized protein</fullName>
    </submittedName>
</protein>
<comment type="caution">
    <text evidence="2">The sequence shown here is derived from an EMBL/GenBank/DDBJ whole genome shotgun (WGS) entry which is preliminary data.</text>
</comment>
<evidence type="ECO:0000313" key="2">
    <source>
        <dbReference type="EMBL" id="CAE8590785.1"/>
    </source>
</evidence>
<dbReference type="Proteomes" id="UP000654075">
    <property type="component" value="Unassembled WGS sequence"/>
</dbReference>